<proteinExistence type="predicted"/>
<comment type="caution">
    <text evidence="1">The sequence shown here is derived from an EMBL/GenBank/DDBJ whole genome shotgun (WGS) entry which is preliminary data.</text>
</comment>
<accession>A0A976ICF1</accession>
<sequence>MVTLLSRDYLHFCWCYKRLKKSYTIYALTRPLSVFQQLNKASRLLRMTATSLIFGQEVPRSYLRHHLQDTGKDYHKNACKSFEGNLVSFAQEIICIKNSADDQRLELARAELGRDCRHTAPGLSSDNP</sequence>
<organism evidence="1 2">
    <name type="scientific">Bremia lactucae</name>
    <name type="common">Lettuce downy mildew</name>
    <dbReference type="NCBI Taxonomy" id="4779"/>
    <lineage>
        <taxon>Eukaryota</taxon>
        <taxon>Sar</taxon>
        <taxon>Stramenopiles</taxon>
        <taxon>Oomycota</taxon>
        <taxon>Peronosporomycetes</taxon>
        <taxon>Peronosporales</taxon>
        <taxon>Peronosporaceae</taxon>
        <taxon>Bremia</taxon>
    </lineage>
</organism>
<dbReference type="Proteomes" id="UP000294530">
    <property type="component" value="Unassembled WGS sequence"/>
</dbReference>
<reference evidence="1 2" key="1">
    <citation type="journal article" date="2021" name="Genome Biol.">
        <title>AFLAP: assembly-free linkage analysis pipeline using k-mers from genome sequencing data.</title>
        <authorList>
            <person name="Fletcher K."/>
            <person name="Zhang L."/>
            <person name="Gil J."/>
            <person name="Han R."/>
            <person name="Cavanaugh K."/>
            <person name="Michelmore R."/>
        </authorList>
    </citation>
    <scope>NUCLEOTIDE SEQUENCE [LARGE SCALE GENOMIC DNA]</scope>
    <source>
        <strain evidence="1 2">SF5</strain>
    </source>
</reference>
<evidence type="ECO:0000313" key="1">
    <source>
        <dbReference type="EMBL" id="TDH66571.1"/>
    </source>
</evidence>
<dbReference type="KEGG" id="blac:94352553"/>
<dbReference type="GeneID" id="94352553"/>
<dbReference type="EMBL" id="SHOA02000202">
    <property type="protein sequence ID" value="TDH66571.1"/>
    <property type="molecule type" value="Genomic_DNA"/>
</dbReference>
<gene>
    <name evidence="1" type="ORF">CCR75_008835</name>
</gene>
<dbReference type="AlphaFoldDB" id="A0A976ICF1"/>
<evidence type="ECO:0000313" key="2">
    <source>
        <dbReference type="Proteomes" id="UP000294530"/>
    </source>
</evidence>
<protein>
    <submittedName>
        <fullName evidence="1">Uncharacterized protein</fullName>
    </submittedName>
</protein>
<keyword evidence="2" id="KW-1185">Reference proteome</keyword>
<name>A0A976ICF1_BRELC</name>
<dbReference type="RefSeq" id="XP_067816070.1">
    <property type="nucleotide sequence ID" value="XM_067966882.1"/>
</dbReference>